<evidence type="ECO:0000256" key="5">
    <source>
        <dbReference type="ARBA" id="ARBA00022617"/>
    </source>
</evidence>
<dbReference type="InterPro" id="IPR036396">
    <property type="entry name" value="Cyt_P450_sf"/>
</dbReference>
<evidence type="ECO:0000256" key="2">
    <source>
        <dbReference type="ARBA" id="ARBA00004167"/>
    </source>
</evidence>
<evidence type="ECO:0000256" key="13">
    <source>
        <dbReference type="ARBA" id="ARBA00023180"/>
    </source>
</evidence>
<dbReference type="GO" id="GO:0005506">
    <property type="term" value="F:iron ion binding"/>
    <property type="evidence" value="ECO:0007669"/>
    <property type="project" value="InterPro"/>
</dbReference>
<keyword evidence="5" id="KW-0349">Heme</keyword>
<evidence type="ECO:0000256" key="10">
    <source>
        <dbReference type="ARBA" id="ARBA00023004"/>
    </source>
</evidence>
<evidence type="ECO:0000313" key="14">
    <source>
        <dbReference type="EMBL" id="THU91398.1"/>
    </source>
</evidence>
<keyword evidence="12" id="KW-0472">Membrane</keyword>
<dbReference type="GO" id="GO:0020037">
    <property type="term" value="F:heme binding"/>
    <property type="evidence" value="ECO:0007669"/>
    <property type="project" value="InterPro"/>
</dbReference>
<reference evidence="14 15" key="1">
    <citation type="journal article" date="2019" name="Nat. Ecol. Evol.">
        <title>Megaphylogeny resolves global patterns of mushroom evolution.</title>
        <authorList>
            <person name="Varga T."/>
            <person name="Krizsan K."/>
            <person name="Foldi C."/>
            <person name="Dima B."/>
            <person name="Sanchez-Garcia M."/>
            <person name="Sanchez-Ramirez S."/>
            <person name="Szollosi G.J."/>
            <person name="Szarkandi J.G."/>
            <person name="Papp V."/>
            <person name="Albert L."/>
            <person name="Andreopoulos W."/>
            <person name="Angelini C."/>
            <person name="Antonin V."/>
            <person name="Barry K.W."/>
            <person name="Bougher N.L."/>
            <person name="Buchanan P."/>
            <person name="Buyck B."/>
            <person name="Bense V."/>
            <person name="Catcheside P."/>
            <person name="Chovatia M."/>
            <person name="Cooper J."/>
            <person name="Damon W."/>
            <person name="Desjardin D."/>
            <person name="Finy P."/>
            <person name="Geml J."/>
            <person name="Haridas S."/>
            <person name="Hughes K."/>
            <person name="Justo A."/>
            <person name="Karasinski D."/>
            <person name="Kautmanova I."/>
            <person name="Kiss B."/>
            <person name="Kocsube S."/>
            <person name="Kotiranta H."/>
            <person name="LaButti K.M."/>
            <person name="Lechner B.E."/>
            <person name="Liimatainen K."/>
            <person name="Lipzen A."/>
            <person name="Lukacs Z."/>
            <person name="Mihaltcheva S."/>
            <person name="Morgado L.N."/>
            <person name="Niskanen T."/>
            <person name="Noordeloos M.E."/>
            <person name="Ohm R.A."/>
            <person name="Ortiz-Santana B."/>
            <person name="Ovrebo C."/>
            <person name="Racz N."/>
            <person name="Riley R."/>
            <person name="Savchenko A."/>
            <person name="Shiryaev A."/>
            <person name="Soop K."/>
            <person name="Spirin V."/>
            <person name="Szebenyi C."/>
            <person name="Tomsovsky M."/>
            <person name="Tulloss R.E."/>
            <person name="Uehling J."/>
            <person name="Grigoriev I.V."/>
            <person name="Vagvolgyi C."/>
            <person name="Papp T."/>
            <person name="Martin F.M."/>
            <person name="Miettinen O."/>
            <person name="Hibbett D.S."/>
            <person name="Nagy L.G."/>
        </authorList>
    </citation>
    <scope>NUCLEOTIDE SEQUENCE [LARGE SCALE GENOMIC DNA]</scope>
    <source>
        <strain evidence="14 15">CBS 962.96</strain>
    </source>
</reference>
<protein>
    <submittedName>
        <fullName evidence="14">Cytochrome P450</fullName>
    </submittedName>
</protein>
<keyword evidence="13" id="KW-0325">Glycoprotein</keyword>
<keyword evidence="9" id="KW-0560">Oxidoreductase</keyword>
<dbReference type="EMBL" id="ML179307">
    <property type="protein sequence ID" value="THU91398.1"/>
    <property type="molecule type" value="Genomic_DNA"/>
</dbReference>
<dbReference type="SUPFAM" id="SSF48264">
    <property type="entry name" value="Cytochrome P450"/>
    <property type="match status" value="1"/>
</dbReference>
<evidence type="ECO:0000256" key="4">
    <source>
        <dbReference type="ARBA" id="ARBA00010617"/>
    </source>
</evidence>
<keyword evidence="8" id="KW-1133">Transmembrane helix</keyword>
<comment type="subcellular location">
    <subcellularLocation>
        <location evidence="2">Membrane</location>
        <topology evidence="2">Single-pass membrane protein</topology>
    </subcellularLocation>
</comment>
<dbReference type="GO" id="GO:0016705">
    <property type="term" value="F:oxidoreductase activity, acting on paired donors, with incorporation or reduction of molecular oxygen"/>
    <property type="evidence" value="ECO:0007669"/>
    <property type="project" value="InterPro"/>
</dbReference>
<dbReference type="PANTHER" id="PTHR46300:SF2">
    <property type="entry name" value="CYTOCHROME P450 MONOOXYGENASE ALNH-RELATED"/>
    <property type="match status" value="1"/>
</dbReference>
<dbReference type="AlphaFoldDB" id="A0A4S8LR97"/>
<dbReference type="InterPro" id="IPR001128">
    <property type="entry name" value="Cyt_P450"/>
</dbReference>
<evidence type="ECO:0000256" key="3">
    <source>
        <dbReference type="ARBA" id="ARBA00005179"/>
    </source>
</evidence>
<evidence type="ECO:0000256" key="8">
    <source>
        <dbReference type="ARBA" id="ARBA00022989"/>
    </source>
</evidence>
<dbReference type="Gene3D" id="1.10.630.10">
    <property type="entry name" value="Cytochrome P450"/>
    <property type="match status" value="1"/>
</dbReference>
<keyword evidence="10" id="KW-0408">Iron</keyword>
<gene>
    <name evidence="14" type="ORF">K435DRAFT_968224</name>
</gene>
<comment type="similarity">
    <text evidence="4">Belongs to the cytochrome P450 family.</text>
</comment>
<dbReference type="PRINTS" id="PR00463">
    <property type="entry name" value="EP450I"/>
</dbReference>
<keyword evidence="6" id="KW-0812">Transmembrane</keyword>
<dbReference type="PANTHER" id="PTHR46300">
    <property type="entry name" value="P450, PUTATIVE (EUROFUNG)-RELATED-RELATED"/>
    <property type="match status" value="1"/>
</dbReference>
<dbReference type="GO" id="GO:0016020">
    <property type="term" value="C:membrane"/>
    <property type="evidence" value="ECO:0007669"/>
    <property type="project" value="UniProtKB-SubCell"/>
</dbReference>
<evidence type="ECO:0000256" key="12">
    <source>
        <dbReference type="ARBA" id="ARBA00023136"/>
    </source>
</evidence>
<evidence type="ECO:0000256" key="1">
    <source>
        <dbReference type="ARBA" id="ARBA00001971"/>
    </source>
</evidence>
<evidence type="ECO:0000256" key="6">
    <source>
        <dbReference type="ARBA" id="ARBA00022692"/>
    </source>
</evidence>
<dbReference type="OrthoDB" id="2789670at2759"/>
<proteinExistence type="inferred from homology"/>
<organism evidence="14 15">
    <name type="scientific">Dendrothele bispora (strain CBS 962.96)</name>
    <dbReference type="NCBI Taxonomy" id="1314807"/>
    <lineage>
        <taxon>Eukaryota</taxon>
        <taxon>Fungi</taxon>
        <taxon>Dikarya</taxon>
        <taxon>Basidiomycota</taxon>
        <taxon>Agaricomycotina</taxon>
        <taxon>Agaricomycetes</taxon>
        <taxon>Agaricomycetidae</taxon>
        <taxon>Agaricales</taxon>
        <taxon>Agaricales incertae sedis</taxon>
        <taxon>Dendrothele</taxon>
    </lineage>
</organism>
<dbReference type="InterPro" id="IPR002401">
    <property type="entry name" value="Cyt_P450_E_grp-I"/>
</dbReference>
<sequence length="169" mass="18982">MSANTTGDERPSFCATIIKDKLNEFSDVEAAYLAGTIYATGAETSSVVLAWFIHAMLLNPEVQRKVHEELDTIFGRSRMPMFSDYDQLRQSRSTAFAIFFKDASSSTIFSAYICGIVKKSLRLRPIAPVSVPHRSIEDDWYEGYYIPKSIQAVCANINISLNPSLIWIL</sequence>
<dbReference type="InterPro" id="IPR050364">
    <property type="entry name" value="Cytochrome_P450_fung"/>
</dbReference>
<dbReference type="Proteomes" id="UP000297245">
    <property type="component" value="Unassembled WGS sequence"/>
</dbReference>
<keyword evidence="7" id="KW-0479">Metal-binding</keyword>
<dbReference type="GO" id="GO:0004497">
    <property type="term" value="F:monooxygenase activity"/>
    <property type="evidence" value="ECO:0007669"/>
    <property type="project" value="UniProtKB-KW"/>
</dbReference>
<name>A0A4S8LR97_DENBC</name>
<comment type="cofactor">
    <cofactor evidence="1">
        <name>heme</name>
        <dbReference type="ChEBI" id="CHEBI:30413"/>
    </cofactor>
</comment>
<keyword evidence="11" id="KW-0503">Monooxygenase</keyword>
<dbReference type="Pfam" id="PF00067">
    <property type="entry name" value="p450"/>
    <property type="match status" value="1"/>
</dbReference>
<evidence type="ECO:0000256" key="11">
    <source>
        <dbReference type="ARBA" id="ARBA00023033"/>
    </source>
</evidence>
<keyword evidence="15" id="KW-1185">Reference proteome</keyword>
<evidence type="ECO:0000256" key="9">
    <source>
        <dbReference type="ARBA" id="ARBA00023002"/>
    </source>
</evidence>
<accession>A0A4S8LR97</accession>
<evidence type="ECO:0000313" key="15">
    <source>
        <dbReference type="Proteomes" id="UP000297245"/>
    </source>
</evidence>
<evidence type="ECO:0000256" key="7">
    <source>
        <dbReference type="ARBA" id="ARBA00022723"/>
    </source>
</evidence>
<comment type="pathway">
    <text evidence="3">Secondary metabolite biosynthesis.</text>
</comment>